<dbReference type="RefSeq" id="WP_104418773.1">
    <property type="nucleotide sequence ID" value="NZ_PTJC01000005.1"/>
</dbReference>
<comment type="caution">
    <text evidence="3">The sequence shown here is derived from an EMBL/GenBank/DDBJ whole genome shotgun (WGS) entry which is preliminary data.</text>
</comment>
<feature type="region of interest" description="Disordered" evidence="1">
    <location>
        <begin position="260"/>
        <end position="282"/>
    </location>
</feature>
<dbReference type="OrthoDB" id="1490553at2"/>
<organism evidence="3 4">
    <name type="scientific">Neolewinella xylanilytica</name>
    <dbReference type="NCBI Taxonomy" id="1514080"/>
    <lineage>
        <taxon>Bacteria</taxon>
        <taxon>Pseudomonadati</taxon>
        <taxon>Bacteroidota</taxon>
        <taxon>Saprospiria</taxon>
        <taxon>Saprospirales</taxon>
        <taxon>Lewinellaceae</taxon>
        <taxon>Neolewinella</taxon>
    </lineage>
</organism>
<dbReference type="Proteomes" id="UP000237662">
    <property type="component" value="Unassembled WGS sequence"/>
</dbReference>
<proteinExistence type="predicted"/>
<evidence type="ECO:0000313" key="4">
    <source>
        <dbReference type="Proteomes" id="UP000237662"/>
    </source>
</evidence>
<keyword evidence="2" id="KW-1133">Transmembrane helix</keyword>
<dbReference type="AlphaFoldDB" id="A0A2S6I9N0"/>
<protein>
    <submittedName>
        <fullName evidence="3">Uncharacterized protein</fullName>
    </submittedName>
</protein>
<accession>A0A2S6I9N0</accession>
<gene>
    <name evidence="3" type="ORF">CLV84_1170</name>
</gene>
<name>A0A2S6I9N0_9BACT</name>
<evidence type="ECO:0000313" key="3">
    <source>
        <dbReference type="EMBL" id="PPK88205.1"/>
    </source>
</evidence>
<sequence>MGKPLTERFIQQSVAEKLNKEYYRRRTAYVSTEAYTNLKRADVLLAFMRAPKRPYVVVVEAKSRSTIRQLRLRKPQGGGAGRLLRLLVTVTLAAGIAYAGYRRQLDGPYLLALFAGAGALLFWAIGRVSVRLLRAVPAIRQLAQYPANESWLAMGKQTFPDAGSLTVLRKQCRKNGVGLILVDDRGRLTFPEIPRPRHTFNDYLSRYGRRSEILATIDHHPNYGPTPPERRQNRRRLLYFLVLLVITAGLILLVYEGEPGKTTEPAPPPAASTPEGVDIDGETADFDRVSDRDPVAPAPAALDICPPVHPNRPTFVVVDGEFTPDEVQVRLTQLLAAGLRGHDVLPAACLERGDPEASVITTGEDFASPELADAAALRYRSLLESLGVPVENSEVRQLTGQ</sequence>
<feature type="transmembrane region" description="Helical" evidence="2">
    <location>
        <begin position="107"/>
        <end position="125"/>
    </location>
</feature>
<feature type="transmembrane region" description="Helical" evidence="2">
    <location>
        <begin position="83"/>
        <end position="101"/>
    </location>
</feature>
<dbReference type="EMBL" id="PTJC01000005">
    <property type="protein sequence ID" value="PPK88205.1"/>
    <property type="molecule type" value="Genomic_DNA"/>
</dbReference>
<evidence type="ECO:0000256" key="2">
    <source>
        <dbReference type="SAM" id="Phobius"/>
    </source>
</evidence>
<reference evidence="3 4" key="1">
    <citation type="submission" date="2018-02" db="EMBL/GenBank/DDBJ databases">
        <title>Genomic Encyclopedia of Archaeal and Bacterial Type Strains, Phase II (KMG-II): from individual species to whole genera.</title>
        <authorList>
            <person name="Goeker M."/>
        </authorList>
    </citation>
    <scope>NUCLEOTIDE SEQUENCE [LARGE SCALE GENOMIC DNA]</scope>
    <source>
        <strain evidence="3 4">DSM 29526</strain>
    </source>
</reference>
<keyword evidence="2" id="KW-0472">Membrane</keyword>
<keyword evidence="2" id="KW-0812">Transmembrane</keyword>
<evidence type="ECO:0000256" key="1">
    <source>
        <dbReference type="SAM" id="MobiDB-lite"/>
    </source>
</evidence>
<keyword evidence="4" id="KW-1185">Reference proteome</keyword>
<feature type="transmembrane region" description="Helical" evidence="2">
    <location>
        <begin position="237"/>
        <end position="255"/>
    </location>
</feature>